<dbReference type="Proteomes" id="UP000274033">
    <property type="component" value="Unassembled WGS sequence"/>
</dbReference>
<dbReference type="AlphaFoldDB" id="A0A3N9UPI8"/>
<proteinExistence type="predicted"/>
<dbReference type="EMBL" id="RRCT01000015">
    <property type="protein sequence ID" value="RQW73836.1"/>
    <property type="molecule type" value="Genomic_DNA"/>
</dbReference>
<evidence type="ECO:0000313" key="1">
    <source>
        <dbReference type="EMBL" id="RQW73836.1"/>
    </source>
</evidence>
<evidence type="ECO:0000313" key="2">
    <source>
        <dbReference type="Proteomes" id="UP000274033"/>
    </source>
</evidence>
<keyword evidence="2" id="KW-1185">Reference proteome</keyword>
<gene>
    <name evidence="1" type="ORF">EBB45_14805</name>
</gene>
<organism evidence="1 2">
    <name type="scientific">Lysinibacillus composti</name>
    <dbReference type="NCBI Taxonomy" id="720633"/>
    <lineage>
        <taxon>Bacteria</taxon>
        <taxon>Bacillati</taxon>
        <taxon>Bacillota</taxon>
        <taxon>Bacilli</taxon>
        <taxon>Bacillales</taxon>
        <taxon>Bacillaceae</taxon>
        <taxon>Lysinibacillus</taxon>
    </lineage>
</organism>
<protein>
    <submittedName>
        <fullName evidence="1">Uncharacterized protein</fullName>
    </submittedName>
</protein>
<accession>A0A3N9UPI8</accession>
<sequence length="236" mass="27964">MRDLNYYHENTYVLCTSMQVLMETIVFENLGVRVIEVPNPVKIPGVDMSKYPKLDIVVDEPDEAMCARRNSFYQELKPLYELLSYYDQYHSLRSHILHPDIYVTSKVVGIIDYEYSTTLIDYELNSYMNVRLDSIIQIDNTFEKEKKKLMYLAIFTPTTSDLHTLLKETLKRSKVFWSLMNAENKKMSILYFKQIDHLIDLANKEKPDPEALEVLRRELTRLFYTLKLNFELLGVY</sequence>
<name>A0A3N9UPI8_9BACI</name>
<dbReference type="RefSeq" id="WP_124766076.1">
    <property type="nucleotide sequence ID" value="NZ_JAFBDY010000025.1"/>
</dbReference>
<reference evidence="1 2" key="1">
    <citation type="journal article" date="2013" name="J. Microbiol.">
        <title>Lysinibacillus chungkukjangi sp. nov., isolated from Chungkukjang, Korean fermented soybean food.</title>
        <authorList>
            <person name="Kim S.J."/>
            <person name="Jang Y.H."/>
            <person name="Hamada M."/>
            <person name="Ahn J.H."/>
            <person name="Weon H.Y."/>
            <person name="Suzuki K."/>
            <person name="Whang K.S."/>
            <person name="Kwon S.W."/>
        </authorList>
    </citation>
    <scope>NUCLEOTIDE SEQUENCE [LARGE SCALE GENOMIC DNA]</scope>
    <source>
        <strain evidence="1 2">MCCC 1A12701</strain>
    </source>
</reference>
<comment type="caution">
    <text evidence="1">The sequence shown here is derived from an EMBL/GenBank/DDBJ whole genome shotgun (WGS) entry which is preliminary data.</text>
</comment>